<keyword evidence="1" id="KW-0479">Metal-binding</keyword>
<dbReference type="EC" id="3.4.24.-" evidence="1"/>
<organism evidence="2 3">
    <name type="scientific">Scleroderma citrinum Foug A</name>
    <dbReference type="NCBI Taxonomy" id="1036808"/>
    <lineage>
        <taxon>Eukaryota</taxon>
        <taxon>Fungi</taxon>
        <taxon>Dikarya</taxon>
        <taxon>Basidiomycota</taxon>
        <taxon>Agaricomycotina</taxon>
        <taxon>Agaricomycetes</taxon>
        <taxon>Agaricomycetidae</taxon>
        <taxon>Boletales</taxon>
        <taxon>Sclerodermatineae</taxon>
        <taxon>Sclerodermataceae</taxon>
        <taxon>Scleroderma</taxon>
    </lineage>
</organism>
<dbReference type="HOGENOM" id="CLU_2639516_0_0_1"/>
<comment type="similarity">
    <text evidence="1">Belongs to the peptidase M36 family.</text>
</comment>
<dbReference type="Proteomes" id="UP000053989">
    <property type="component" value="Unassembled WGS sequence"/>
</dbReference>
<keyword evidence="1" id="KW-0964">Secreted</keyword>
<dbReference type="EMBL" id="KN822129">
    <property type="protein sequence ID" value="KIM55703.1"/>
    <property type="molecule type" value="Genomic_DNA"/>
</dbReference>
<dbReference type="InterPro" id="IPR027268">
    <property type="entry name" value="Peptidase_M4/M1_CTD_sf"/>
</dbReference>
<dbReference type="Gene3D" id="1.10.390.10">
    <property type="entry name" value="Neutral Protease Domain 2"/>
    <property type="match status" value="1"/>
</dbReference>
<protein>
    <recommendedName>
        <fullName evidence="1">Extracellular metalloproteinase</fullName>
        <ecNumber evidence="1">3.4.24.-</ecNumber>
    </recommendedName>
    <alternativeName>
        <fullName evidence="1">Fungalysin</fullName>
    </alternativeName>
</protein>
<evidence type="ECO:0000313" key="3">
    <source>
        <dbReference type="Proteomes" id="UP000053989"/>
    </source>
</evidence>
<comment type="subcellular location">
    <subcellularLocation>
        <location evidence="1">Secreted</location>
    </subcellularLocation>
</comment>
<keyword evidence="1" id="KW-0378">Hydrolase</keyword>
<dbReference type="GO" id="GO:0006508">
    <property type="term" value="P:proteolysis"/>
    <property type="evidence" value="ECO:0007669"/>
    <property type="project" value="UniProtKB-KW"/>
</dbReference>
<comment type="cofactor">
    <cofactor evidence="1">
        <name>Zn(2+)</name>
        <dbReference type="ChEBI" id="CHEBI:29105"/>
    </cofactor>
</comment>
<dbReference type="Pfam" id="PF02128">
    <property type="entry name" value="Peptidase_M36"/>
    <property type="match status" value="1"/>
</dbReference>
<dbReference type="OrthoDB" id="3227768at2759"/>
<dbReference type="GO" id="GO:0004222">
    <property type="term" value="F:metalloendopeptidase activity"/>
    <property type="evidence" value="ECO:0007669"/>
    <property type="project" value="InterPro"/>
</dbReference>
<accession>A0A0C2Z1L0</accession>
<keyword evidence="1" id="KW-0865">Zymogen</keyword>
<reference evidence="2 3" key="1">
    <citation type="submission" date="2014-04" db="EMBL/GenBank/DDBJ databases">
        <authorList>
            <consortium name="DOE Joint Genome Institute"/>
            <person name="Kuo A."/>
            <person name="Kohler A."/>
            <person name="Nagy L.G."/>
            <person name="Floudas D."/>
            <person name="Copeland A."/>
            <person name="Barry K.W."/>
            <person name="Cichocki N."/>
            <person name="Veneault-Fourrey C."/>
            <person name="LaButti K."/>
            <person name="Lindquist E.A."/>
            <person name="Lipzen A."/>
            <person name="Lundell T."/>
            <person name="Morin E."/>
            <person name="Murat C."/>
            <person name="Sun H."/>
            <person name="Tunlid A."/>
            <person name="Henrissat B."/>
            <person name="Grigoriev I.V."/>
            <person name="Hibbett D.S."/>
            <person name="Martin F."/>
            <person name="Nordberg H.P."/>
            <person name="Cantor M.N."/>
            <person name="Hua S.X."/>
        </authorList>
    </citation>
    <scope>NUCLEOTIDE SEQUENCE [LARGE SCALE GENOMIC DNA]</scope>
    <source>
        <strain evidence="2 3">Foug A</strain>
    </source>
</reference>
<keyword evidence="1" id="KW-0862">Zinc</keyword>
<gene>
    <name evidence="2" type="ORF">SCLCIDRAFT_30173</name>
</gene>
<dbReference type="AlphaFoldDB" id="A0A0C2Z1L0"/>
<sequence>MKLQPCSPSFFDARVAIPQADEALTGSGTSYEISFVEDDLGLGADAWFLAMTIVSRRVSVKVRKNYLVGNDPEPGEL</sequence>
<keyword evidence="3" id="KW-1185">Reference proteome</keyword>
<evidence type="ECO:0000313" key="2">
    <source>
        <dbReference type="EMBL" id="KIM55703.1"/>
    </source>
</evidence>
<dbReference type="GO" id="GO:0008270">
    <property type="term" value="F:zinc ion binding"/>
    <property type="evidence" value="ECO:0007669"/>
    <property type="project" value="InterPro"/>
</dbReference>
<keyword evidence="1" id="KW-0482">Metalloprotease</keyword>
<dbReference type="InterPro" id="IPR001842">
    <property type="entry name" value="Peptidase_M36"/>
</dbReference>
<name>A0A0C2Z1L0_9AGAM</name>
<dbReference type="InParanoid" id="A0A0C2Z1L0"/>
<reference evidence="3" key="2">
    <citation type="submission" date="2015-01" db="EMBL/GenBank/DDBJ databases">
        <title>Evolutionary Origins and Diversification of the Mycorrhizal Mutualists.</title>
        <authorList>
            <consortium name="DOE Joint Genome Institute"/>
            <consortium name="Mycorrhizal Genomics Consortium"/>
            <person name="Kohler A."/>
            <person name="Kuo A."/>
            <person name="Nagy L.G."/>
            <person name="Floudas D."/>
            <person name="Copeland A."/>
            <person name="Barry K.W."/>
            <person name="Cichocki N."/>
            <person name="Veneault-Fourrey C."/>
            <person name="LaButti K."/>
            <person name="Lindquist E.A."/>
            <person name="Lipzen A."/>
            <person name="Lundell T."/>
            <person name="Morin E."/>
            <person name="Murat C."/>
            <person name="Riley R."/>
            <person name="Ohm R."/>
            <person name="Sun H."/>
            <person name="Tunlid A."/>
            <person name="Henrissat B."/>
            <person name="Grigoriev I.V."/>
            <person name="Hibbett D.S."/>
            <person name="Martin F."/>
        </authorList>
    </citation>
    <scope>NUCLEOTIDE SEQUENCE [LARGE SCALE GENOMIC DNA]</scope>
    <source>
        <strain evidence="3">Foug A</strain>
    </source>
</reference>
<evidence type="ECO:0000256" key="1">
    <source>
        <dbReference type="RuleBase" id="RU364017"/>
    </source>
</evidence>
<dbReference type="GO" id="GO:0005615">
    <property type="term" value="C:extracellular space"/>
    <property type="evidence" value="ECO:0007669"/>
    <property type="project" value="InterPro"/>
</dbReference>
<keyword evidence="1" id="KW-0645">Protease</keyword>
<proteinExistence type="inferred from homology"/>